<keyword evidence="1" id="KW-0732">Signal</keyword>
<sequence length="165" mass="18426">MFKFQITENKMIAMTALLVVAMAFPTYQTLAQNDEVKKEEVAVVTLDSDRKPASIASPGLKDHKPRAQFQTVDLKCTKKMFSPLSIAGGYVQFQGKNCLNNFKEGDVEIINKSNGFTASIFLRGSDKYQTDLIQLQQGDNEIAIRYRESSGKSVEEIIRIHASSI</sequence>
<organism evidence="2 3">
    <name type="scientific">Bdellovibrio bacteriovorus</name>
    <dbReference type="NCBI Taxonomy" id="959"/>
    <lineage>
        <taxon>Bacteria</taxon>
        <taxon>Pseudomonadati</taxon>
        <taxon>Bdellovibrionota</taxon>
        <taxon>Bdellovibrionia</taxon>
        <taxon>Bdellovibrionales</taxon>
        <taxon>Pseudobdellovibrionaceae</taxon>
        <taxon>Bdellovibrio</taxon>
    </lineage>
</organism>
<dbReference type="Proteomes" id="UP000075320">
    <property type="component" value="Unassembled WGS sequence"/>
</dbReference>
<evidence type="ECO:0000313" key="2">
    <source>
        <dbReference type="EMBL" id="KYG67117.1"/>
    </source>
</evidence>
<keyword evidence="3" id="KW-1185">Reference proteome</keyword>
<comment type="caution">
    <text evidence="2">The sequence shown here is derived from an EMBL/GenBank/DDBJ whole genome shotgun (WGS) entry which is preliminary data.</text>
</comment>
<gene>
    <name evidence="2" type="ORF">AZI86_08895</name>
</gene>
<dbReference type="AlphaFoldDB" id="A0A150WS15"/>
<proteinExistence type="predicted"/>
<dbReference type="RefSeq" id="WP_061834693.1">
    <property type="nucleotide sequence ID" value="NZ_LUKE01000001.1"/>
</dbReference>
<dbReference type="EMBL" id="LUKE01000001">
    <property type="protein sequence ID" value="KYG67117.1"/>
    <property type="molecule type" value="Genomic_DNA"/>
</dbReference>
<feature type="signal peptide" evidence="1">
    <location>
        <begin position="1"/>
        <end position="31"/>
    </location>
</feature>
<reference evidence="2 3" key="1">
    <citation type="submission" date="2016-03" db="EMBL/GenBank/DDBJ databases">
        <authorList>
            <person name="Ploux O."/>
        </authorList>
    </citation>
    <scope>NUCLEOTIDE SEQUENCE [LARGE SCALE GENOMIC DNA]</scope>
    <source>
        <strain evidence="2 3">R0</strain>
    </source>
</reference>
<accession>A0A150WS15</accession>
<protein>
    <submittedName>
        <fullName evidence="2">Uncharacterized protein</fullName>
    </submittedName>
</protein>
<dbReference type="OrthoDB" id="5293672at2"/>
<evidence type="ECO:0000256" key="1">
    <source>
        <dbReference type="SAM" id="SignalP"/>
    </source>
</evidence>
<evidence type="ECO:0000313" key="3">
    <source>
        <dbReference type="Proteomes" id="UP000075320"/>
    </source>
</evidence>
<feature type="chain" id="PRO_5007573542" evidence="1">
    <location>
        <begin position="32"/>
        <end position="165"/>
    </location>
</feature>
<name>A0A150WS15_BDEBC</name>